<feature type="domain" description="EamA" evidence="8">
    <location>
        <begin position="206"/>
        <end position="335"/>
    </location>
</feature>
<name>A0A432V234_9HYPH</name>
<feature type="region of interest" description="Disordered" evidence="6">
    <location>
        <begin position="1"/>
        <end position="22"/>
    </location>
</feature>
<dbReference type="Pfam" id="PF00892">
    <property type="entry name" value="EamA"/>
    <property type="match status" value="2"/>
</dbReference>
<feature type="transmembrane region" description="Helical" evidence="7">
    <location>
        <begin position="236"/>
        <end position="259"/>
    </location>
</feature>
<comment type="similarity">
    <text evidence="2">Belongs to the drug/metabolite transporter (DMT) superfamily. 10 TMS drug/metabolite exporter (DME) (TC 2.A.7.3) family.</text>
</comment>
<dbReference type="SUPFAM" id="SSF103481">
    <property type="entry name" value="Multidrug resistance efflux transporter EmrE"/>
    <property type="match status" value="2"/>
</dbReference>
<feature type="transmembrane region" description="Helical" evidence="7">
    <location>
        <begin position="319"/>
        <end position="336"/>
    </location>
</feature>
<organism evidence="9 10">
    <name type="scientific">Borborobacter arsenicus</name>
    <dbReference type="NCBI Taxonomy" id="1851146"/>
    <lineage>
        <taxon>Bacteria</taxon>
        <taxon>Pseudomonadati</taxon>
        <taxon>Pseudomonadota</taxon>
        <taxon>Alphaproteobacteria</taxon>
        <taxon>Hyphomicrobiales</taxon>
        <taxon>Phyllobacteriaceae</taxon>
        <taxon>Borborobacter</taxon>
    </lineage>
</organism>
<evidence type="ECO:0000256" key="2">
    <source>
        <dbReference type="ARBA" id="ARBA00009853"/>
    </source>
</evidence>
<evidence type="ECO:0000313" key="10">
    <source>
        <dbReference type="Proteomes" id="UP000281647"/>
    </source>
</evidence>
<evidence type="ECO:0000256" key="1">
    <source>
        <dbReference type="ARBA" id="ARBA00004141"/>
    </source>
</evidence>
<keyword evidence="3 7" id="KW-0812">Transmembrane</keyword>
<feature type="domain" description="EamA" evidence="8">
    <location>
        <begin position="66"/>
        <end position="198"/>
    </location>
</feature>
<dbReference type="OrthoDB" id="9815809at2"/>
<feature type="transmembrane region" description="Helical" evidence="7">
    <location>
        <begin position="206"/>
        <end position="224"/>
    </location>
</feature>
<keyword evidence="5 7" id="KW-0472">Membrane</keyword>
<evidence type="ECO:0000256" key="6">
    <source>
        <dbReference type="SAM" id="MobiDB-lite"/>
    </source>
</evidence>
<evidence type="ECO:0000256" key="7">
    <source>
        <dbReference type="SAM" id="Phobius"/>
    </source>
</evidence>
<feature type="transmembrane region" description="Helical" evidence="7">
    <location>
        <begin position="159"/>
        <end position="176"/>
    </location>
</feature>
<evidence type="ECO:0000256" key="3">
    <source>
        <dbReference type="ARBA" id="ARBA00022692"/>
    </source>
</evidence>
<feature type="transmembrane region" description="Helical" evidence="7">
    <location>
        <begin position="93"/>
        <end position="114"/>
    </location>
</feature>
<evidence type="ECO:0000313" key="9">
    <source>
        <dbReference type="EMBL" id="RUM96264.1"/>
    </source>
</evidence>
<gene>
    <name evidence="9" type="ORF">EET67_19060</name>
</gene>
<accession>A0A432V234</accession>
<dbReference type="InterPro" id="IPR000620">
    <property type="entry name" value="EamA_dom"/>
</dbReference>
<comment type="caution">
    <text evidence="9">The sequence shown here is derived from an EMBL/GenBank/DDBJ whole genome shotgun (WGS) entry which is preliminary data.</text>
</comment>
<comment type="subcellular location">
    <subcellularLocation>
        <location evidence="1">Membrane</location>
        <topology evidence="1">Multi-pass membrane protein</topology>
    </subcellularLocation>
</comment>
<dbReference type="InterPro" id="IPR037185">
    <property type="entry name" value="EmrE-like"/>
</dbReference>
<proteinExistence type="inferred from homology"/>
<dbReference type="Proteomes" id="UP000281647">
    <property type="component" value="Unassembled WGS sequence"/>
</dbReference>
<feature type="compositionally biased region" description="Polar residues" evidence="6">
    <location>
        <begin position="1"/>
        <end position="11"/>
    </location>
</feature>
<evidence type="ECO:0000259" key="8">
    <source>
        <dbReference type="Pfam" id="PF00892"/>
    </source>
</evidence>
<feature type="transmembrane region" description="Helical" evidence="7">
    <location>
        <begin position="293"/>
        <end position="313"/>
    </location>
</feature>
<feature type="transmembrane region" description="Helical" evidence="7">
    <location>
        <begin position="64"/>
        <end position="81"/>
    </location>
</feature>
<dbReference type="Gene3D" id="1.10.3730.20">
    <property type="match status" value="1"/>
</dbReference>
<dbReference type="EMBL" id="RKST01000021">
    <property type="protein sequence ID" value="RUM96264.1"/>
    <property type="molecule type" value="Genomic_DNA"/>
</dbReference>
<protein>
    <submittedName>
        <fullName evidence="9">DMT family transporter</fullName>
    </submittedName>
</protein>
<dbReference type="GO" id="GO:0016020">
    <property type="term" value="C:membrane"/>
    <property type="evidence" value="ECO:0007669"/>
    <property type="project" value="UniProtKB-SubCell"/>
</dbReference>
<dbReference type="AlphaFoldDB" id="A0A432V234"/>
<reference evidence="9 10" key="1">
    <citation type="submission" date="2018-11" db="EMBL/GenBank/DDBJ databases">
        <title>Pseudaminobacter arsenicus sp. nov., an arsenic-resistant bacterium isolated from arsenic-rich aquifers.</title>
        <authorList>
            <person name="Mu Y."/>
        </authorList>
    </citation>
    <scope>NUCLEOTIDE SEQUENCE [LARGE SCALE GENOMIC DNA]</scope>
    <source>
        <strain evidence="9 10">CB3</strain>
    </source>
</reference>
<evidence type="ECO:0000256" key="5">
    <source>
        <dbReference type="ARBA" id="ARBA00023136"/>
    </source>
</evidence>
<keyword evidence="4 7" id="KW-1133">Transmembrane helix</keyword>
<dbReference type="PANTHER" id="PTHR22911:SF6">
    <property type="entry name" value="SOLUTE CARRIER FAMILY 35 MEMBER G1"/>
    <property type="match status" value="1"/>
</dbReference>
<keyword evidence="10" id="KW-1185">Reference proteome</keyword>
<feature type="transmembrane region" description="Helical" evidence="7">
    <location>
        <begin position="265"/>
        <end position="286"/>
    </location>
</feature>
<evidence type="ECO:0000256" key="4">
    <source>
        <dbReference type="ARBA" id="ARBA00022989"/>
    </source>
</evidence>
<dbReference type="PANTHER" id="PTHR22911">
    <property type="entry name" value="ACYL-MALONYL CONDENSING ENZYME-RELATED"/>
    <property type="match status" value="1"/>
</dbReference>
<sequence length="349" mass="36556">MGDGGQINSHPEVSRLDGPSIRPAMRVPQSSLWVAGISRLNRPAPAVSMRGNEQALTAQPSSSALLGIALMAAAMLLVPTVDGIAKALSATHSPLYISFARYASACLFVLPWAIARRGRHFLPREELPAHALRTFFAAAAMCCFFAAISFAPLADVTSAYFVGPIVAAILSVLLLGEALTWRKIAALALGFIGAVIVVNPGGGLNAGLLLGVSAGVLFALYIIATRMTSRASDPVGTLAFQCLFGAALLAPLAIWQWSLPSAGELWLFLLMGAVSALCHFMTISAFRHAEASLLAPLSYLELLGAVVIGYVIFHELPDMRIAAGATLIVLGGLILLQRRHAAKGASAAH</sequence>
<feature type="transmembrane region" description="Helical" evidence="7">
    <location>
        <begin position="135"/>
        <end position="153"/>
    </location>
</feature>